<dbReference type="KEGG" id="hut:Huta_0578"/>
<dbReference type="EMBL" id="CP001687">
    <property type="protein sequence ID" value="ACV10765.1"/>
    <property type="molecule type" value="Genomic_DNA"/>
</dbReference>
<dbReference type="AlphaFoldDB" id="C7NSV4"/>
<dbReference type="Proteomes" id="UP000002071">
    <property type="component" value="Chromosome"/>
</dbReference>
<dbReference type="HOGENOM" id="CLU_057992_0_0_2"/>
<organism evidence="3 4">
    <name type="scientific">Halorhabdus utahensis (strain DSM 12940 / JCM 11049 / AX-2)</name>
    <dbReference type="NCBI Taxonomy" id="519442"/>
    <lineage>
        <taxon>Archaea</taxon>
        <taxon>Methanobacteriati</taxon>
        <taxon>Methanobacteriota</taxon>
        <taxon>Stenosarchaea group</taxon>
        <taxon>Halobacteria</taxon>
        <taxon>Halobacteriales</taxon>
        <taxon>Haloarculaceae</taxon>
        <taxon>Halorhabdus</taxon>
    </lineage>
</organism>
<dbReference type="InterPro" id="IPR016174">
    <property type="entry name" value="Di-haem_cyt_TM"/>
</dbReference>
<dbReference type="GO" id="GO:0009055">
    <property type="term" value="F:electron transfer activity"/>
    <property type="evidence" value="ECO:0007669"/>
    <property type="project" value="InterPro"/>
</dbReference>
<dbReference type="STRING" id="519442.Huta_0578"/>
<reference evidence="3 4" key="1">
    <citation type="journal article" date="2009" name="Stand. Genomic Sci.">
        <title>Complete genome sequence of Halorhabdus utahensis type strain (AX-2).</title>
        <authorList>
            <person name="Anderson I."/>
            <person name="Tindall B.J."/>
            <person name="Pomrenke H."/>
            <person name="Goker M."/>
            <person name="Lapidus A."/>
            <person name="Nolan M."/>
            <person name="Copeland A."/>
            <person name="Glavina Del Rio T."/>
            <person name="Chen F."/>
            <person name="Tice H."/>
            <person name="Cheng J.F."/>
            <person name="Lucas S."/>
            <person name="Chertkov O."/>
            <person name="Bruce D."/>
            <person name="Brettin T."/>
            <person name="Detter J.C."/>
            <person name="Han C."/>
            <person name="Goodwin L."/>
            <person name="Land M."/>
            <person name="Hauser L."/>
            <person name="Chang Y.J."/>
            <person name="Jeffries C.D."/>
            <person name="Pitluck S."/>
            <person name="Pati A."/>
            <person name="Mavromatis K."/>
            <person name="Ivanova N."/>
            <person name="Ovchinnikova G."/>
            <person name="Chen A."/>
            <person name="Palaniappan K."/>
            <person name="Chain P."/>
            <person name="Rohde M."/>
            <person name="Bristow J."/>
            <person name="Eisen J.A."/>
            <person name="Markowitz V."/>
            <person name="Hugenholtz P."/>
            <person name="Kyrpides N.C."/>
            <person name="Klenk H.P."/>
        </authorList>
    </citation>
    <scope>NUCLEOTIDE SEQUENCE [LARGE SCALE GENOMIC DNA]</scope>
    <source>
        <strain evidence="4">DSM 12940 / JCM 11049 / AX-2</strain>
    </source>
</reference>
<dbReference type="GO" id="GO:0016020">
    <property type="term" value="C:membrane"/>
    <property type="evidence" value="ECO:0007669"/>
    <property type="project" value="InterPro"/>
</dbReference>
<feature type="transmembrane region" description="Helical" evidence="1">
    <location>
        <begin position="78"/>
        <end position="103"/>
    </location>
</feature>
<feature type="transmembrane region" description="Helical" evidence="1">
    <location>
        <begin position="208"/>
        <end position="225"/>
    </location>
</feature>
<dbReference type="PROSITE" id="PS51002">
    <property type="entry name" value="CYTB_NTER"/>
    <property type="match status" value="1"/>
</dbReference>
<dbReference type="GeneID" id="8382845"/>
<evidence type="ECO:0000313" key="3">
    <source>
        <dbReference type="EMBL" id="ACV10765.1"/>
    </source>
</evidence>
<accession>C7NSV4</accession>
<feature type="transmembrane region" description="Helical" evidence="1">
    <location>
        <begin position="140"/>
        <end position="158"/>
    </location>
</feature>
<dbReference type="PANTHER" id="PTHR19271">
    <property type="entry name" value="CYTOCHROME B"/>
    <property type="match status" value="1"/>
</dbReference>
<dbReference type="OrthoDB" id="55795at2157"/>
<feature type="transmembrane region" description="Helical" evidence="1">
    <location>
        <begin position="170"/>
        <end position="188"/>
    </location>
</feature>
<feature type="transmembrane region" description="Helical" evidence="1">
    <location>
        <begin position="237"/>
        <end position="260"/>
    </location>
</feature>
<dbReference type="Gene3D" id="1.20.810.10">
    <property type="entry name" value="Cytochrome Bc1 Complex, Chain C"/>
    <property type="match status" value="1"/>
</dbReference>
<dbReference type="InterPro" id="IPR005797">
    <property type="entry name" value="Cyt_b/b6_N"/>
</dbReference>
<dbReference type="PANTHER" id="PTHR19271:SF16">
    <property type="entry name" value="CYTOCHROME B"/>
    <property type="match status" value="1"/>
</dbReference>
<evidence type="ECO:0000256" key="1">
    <source>
        <dbReference type="SAM" id="Phobius"/>
    </source>
</evidence>
<sequence length="267" mass="30809">MSLERPDDHDHDAWMEKRDFSRVERMYLTVLIWFDKRLRIVDYLEILEGLYYKVNMQMPKSHTEQYGLDNKFWYWYPLYALGSFSTLAYIVAAISGALLGFYYSPGALGASGDPTIAYESLTFIMTDLNFGFMLRSIHRWAAQVMVAAVFLHMLRVYFTGAYKEPRELNWLLGIVLISLTLLFGYSGYLLPWDQLAFWAGQIGVEMSLSIPLIGEWVAQLIFGGFTPNPATLQRMYILHVFFLPFVVTTLIAVHIAIVWMQGIAEPH</sequence>
<protein>
    <submittedName>
        <fullName evidence="3">Cytochrome b/b6 domain protein</fullName>
    </submittedName>
</protein>
<evidence type="ECO:0000313" key="4">
    <source>
        <dbReference type="Proteomes" id="UP000002071"/>
    </source>
</evidence>
<dbReference type="Pfam" id="PF00033">
    <property type="entry name" value="Cytochrome_B"/>
    <property type="match status" value="1"/>
</dbReference>
<proteinExistence type="predicted"/>
<gene>
    <name evidence="3" type="ordered locus">Huta_0578</name>
</gene>
<keyword evidence="1" id="KW-1133">Transmembrane helix</keyword>
<feature type="domain" description="Cytochrome b/b6 N-terminal region profile" evidence="2">
    <location>
        <begin position="30"/>
        <end position="267"/>
    </location>
</feature>
<dbReference type="InterPro" id="IPR027387">
    <property type="entry name" value="Cytb/b6-like_sf"/>
</dbReference>
<dbReference type="RefSeq" id="WP_015788346.1">
    <property type="nucleotide sequence ID" value="NC_013158.1"/>
</dbReference>
<dbReference type="GO" id="GO:0022904">
    <property type="term" value="P:respiratory electron transport chain"/>
    <property type="evidence" value="ECO:0007669"/>
    <property type="project" value="InterPro"/>
</dbReference>
<keyword evidence="1" id="KW-0472">Membrane</keyword>
<dbReference type="eggNOG" id="arCOG01721">
    <property type="taxonomic scope" value="Archaea"/>
</dbReference>
<dbReference type="SUPFAM" id="SSF81342">
    <property type="entry name" value="Transmembrane di-heme cytochromes"/>
    <property type="match status" value="1"/>
</dbReference>
<keyword evidence="1" id="KW-0812">Transmembrane</keyword>
<evidence type="ECO:0000259" key="2">
    <source>
        <dbReference type="PROSITE" id="PS51002"/>
    </source>
</evidence>
<dbReference type="GO" id="GO:0016491">
    <property type="term" value="F:oxidoreductase activity"/>
    <property type="evidence" value="ECO:0007669"/>
    <property type="project" value="InterPro"/>
</dbReference>
<keyword evidence="4" id="KW-1185">Reference proteome</keyword>
<name>C7NSV4_HALUD</name>